<sequence>MADTVGHMTFMTNGVNNCRSSREKEGIGTGTGPKLKNTGSLDYQLFFPGHTRQDIKGLQSTNLTSKVEEVWYHRHSRCKGYISPAFAAVAVDVVVREPSSQERNPKFVTEE</sequence>
<reference evidence="2 3" key="1">
    <citation type="submission" date="2023-10" db="EMBL/GenBank/DDBJ databases">
        <title>Draft genome sequence of Xylaria bambusicola isolate GMP-LS, the root and basal stem rot pathogen of sugarcane in Indonesia.</title>
        <authorList>
            <person name="Selvaraj P."/>
            <person name="Muralishankar V."/>
            <person name="Muruganantham S."/>
            <person name="Sp S."/>
            <person name="Haryani S."/>
            <person name="Lau K.J.X."/>
            <person name="Naqvi N.I."/>
        </authorList>
    </citation>
    <scope>NUCLEOTIDE SEQUENCE [LARGE SCALE GENOMIC DNA]</scope>
    <source>
        <strain evidence="2">GMP-LS</strain>
    </source>
</reference>
<comment type="caution">
    <text evidence="2">The sequence shown here is derived from an EMBL/GenBank/DDBJ whole genome shotgun (WGS) entry which is preliminary data.</text>
</comment>
<evidence type="ECO:0000256" key="1">
    <source>
        <dbReference type="SAM" id="MobiDB-lite"/>
    </source>
</evidence>
<feature type="region of interest" description="Disordered" evidence="1">
    <location>
        <begin position="12"/>
        <end position="35"/>
    </location>
</feature>
<dbReference type="AlphaFoldDB" id="A0AAN7UWV9"/>
<accession>A0AAN7UWV9</accession>
<dbReference type="EMBL" id="JAWHQM010000035">
    <property type="protein sequence ID" value="KAK5633761.1"/>
    <property type="molecule type" value="Genomic_DNA"/>
</dbReference>
<evidence type="ECO:0000313" key="2">
    <source>
        <dbReference type="EMBL" id="KAK5633761.1"/>
    </source>
</evidence>
<organism evidence="2 3">
    <name type="scientific">Xylaria bambusicola</name>
    <dbReference type="NCBI Taxonomy" id="326684"/>
    <lineage>
        <taxon>Eukaryota</taxon>
        <taxon>Fungi</taxon>
        <taxon>Dikarya</taxon>
        <taxon>Ascomycota</taxon>
        <taxon>Pezizomycotina</taxon>
        <taxon>Sordariomycetes</taxon>
        <taxon>Xylariomycetidae</taxon>
        <taxon>Xylariales</taxon>
        <taxon>Xylariaceae</taxon>
        <taxon>Xylaria</taxon>
    </lineage>
</organism>
<name>A0AAN7UWV9_9PEZI</name>
<gene>
    <name evidence="2" type="ORF">RRF57_009475</name>
</gene>
<protein>
    <submittedName>
        <fullName evidence="2">Uncharacterized protein</fullName>
    </submittedName>
</protein>
<proteinExistence type="predicted"/>
<keyword evidence="3" id="KW-1185">Reference proteome</keyword>
<dbReference type="Proteomes" id="UP001305414">
    <property type="component" value="Unassembled WGS sequence"/>
</dbReference>
<evidence type="ECO:0000313" key="3">
    <source>
        <dbReference type="Proteomes" id="UP001305414"/>
    </source>
</evidence>